<feature type="compositionally biased region" description="Basic and acidic residues" evidence="1">
    <location>
        <begin position="134"/>
        <end position="148"/>
    </location>
</feature>
<proteinExistence type="predicted"/>
<name>A0A0A9EXR7_ARUDO</name>
<reference evidence="2" key="1">
    <citation type="submission" date="2014-09" db="EMBL/GenBank/DDBJ databases">
        <authorList>
            <person name="Magalhaes I.L.F."/>
            <person name="Oliveira U."/>
            <person name="Santos F.R."/>
            <person name="Vidigal T.H.D.A."/>
            <person name="Brescovit A.D."/>
            <person name="Santos A.J."/>
        </authorList>
    </citation>
    <scope>NUCLEOTIDE SEQUENCE</scope>
    <source>
        <tissue evidence="2">Shoot tissue taken approximately 20 cm above the soil surface</tissue>
    </source>
</reference>
<feature type="compositionally biased region" description="Basic and acidic residues" evidence="1">
    <location>
        <begin position="66"/>
        <end position="78"/>
    </location>
</feature>
<organism evidence="2">
    <name type="scientific">Arundo donax</name>
    <name type="common">Giant reed</name>
    <name type="synonym">Donax arundinaceus</name>
    <dbReference type="NCBI Taxonomy" id="35708"/>
    <lineage>
        <taxon>Eukaryota</taxon>
        <taxon>Viridiplantae</taxon>
        <taxon>Streptophyta</taxon>
        <taxon>Embryophyta</taxon>
        <taxon>Tracheophyta</taxon>
        <taxon>Spermatophyta</taxon>
        <taxon>Magnoliopsida</taxon>
        <taxon>Liliopsida</taxon>
        <taxon>Poales</taxon>
        <taxon>Poaceae</taxon>
        <taxon>PACMAD clade</taxon>
        <taxon>Arundinoideae</taxon>
        <taxon>Arundineae</taxon>
        <taxon>Arundo</taxon>
    </lineage>
</organism>
<reference evidence="2" key="2">
    <citation type="journal article" date="2015" name="Data Brief">
        <title>Shoot transcriptome of the giant reed, Arundo donax.</title>
        <authorList>
            <person name="Barrero R.A."/>
            <person name="Guerrero F.D."/>
            <person name="Moolhuijzen P."/>
            <person name="Goolsby J.A."/>
            <person name="Tidwell J."/>
            <person name="Bellgard S.E."/>
            <person name="Bellgard M.I."/>
        </authorList>
    </citation>
    <scope>NUCLEOTIDE SEQUENCE</scope>
    <source>
        <tissue evidence="2">Shoot tissue taken approximately 20 cm above the soil surface</tissue>
    </source>
</reference>
<evidence type="ECO:0000313" key="2">
    <source>
        <dbReference type="EMBL" id="JAE04892.1"/>
    </source>
</evidence>
<feature type="region of interest" description="Disordered" evidence="1">
    <location>
        <begin position="53"/>
        <end position="166"/>
    </location>
</feature>
<dbReference type="EMBL" id="GBRH01193004">
    <property type="protein sequence ID" value="JAE04892.1"/>
    <property type="molecule type" value="Transcribed_RNA"/>
</dbReference>
<dbReference type="AlphaFoldDB" id="A0A0A9EXR7"/>
<feature type="compositionally biased region" description="Basic residues" evidence="1">
    <location>
        <begin position="149"/>
        <end position="158"/>
    </location>
</feature>
<evidence type="ECO:0000256" key="1">
    <source>
        <dbReference type="SAM" id="MobiDB-lite"/>
    </source>
</evidence>
<sequence>MQLLYNGELGDFGRLWGAAAHRFLTGQQEVVGGLPHGGEDDHGRLVGEAEDEVGHLPHPLGGRQRRAAELHDDGEPRRGLLPVPRHRGFLILLQNSRPRLAPDHQTPPPPALPSRPSTCADKQLLPPELGGGAEGERGRRLPRDAREPQRHRHIRTRRAARDPEAS</sequence>
<accession>A0A0A9EXR7</accession>
<protein>
    <submittedName>
        <fullName evidence="2">Uncharacterized protein</fullName>
    </submittedName>
</protein>